<dbReference type="Proteomes" id="UP000235388">
    <property type="component" value="Unassembled WGS sequence"/>
</dbReference>
<gene>
    <name evidence="2" type="ORF">PCANC_27341</name>
</gene>
<dbReference type="EMBL" id="PGCJ01000579">
    <property type="protein sequence ID" value="PLW25899.1"/>
    <property type="molecule type" value="Genomic_DNA"/>
</dbReference>
<proteinExistence type="predicted"/>
<reference evidence="2 3" key="1">
    <citation type="submission" date="2017-11" db="EMBL/GenBank/DDBJ databases">
        <title>De novo assembly and phasing of dikaryotic genomes from two isolates of Puccinia coronata f. sp. avenae, the causal agent of oat crown rust.</title>
        <authorList>
            <person name="Miller M.E."/>
            <person name="Zhang Y."/>
            <person name="Omidvar V."/>
            <person name="Sperschneider J."/>
            <person name="Schwessinger B."/>
            <person name="Raley C."/>
            <person name="Palmer J.M."/>
            <person name="Garnica D."/>
            <person name="Upadhyaya N."/>
            <person name="Rathjen J."/>
            <person name="Taylor J.M."/>
            <person name="Park R.F."/>
            <person name="Dodds P.N."/>
            <person name="Hirsch C.D."/>
            <person name="Kianian S.F."/>
            <person name="Figueroa M."/>
        </authorList>
    </citation>
    <scope>NUCLEOTIDE SEQUENCE [LARGE SCALE GENOMIC DNA]</scope>
    <source>
        <strain evidence="2">12NC29</strain>
    </source>
</reference>
<evidence type="ECO:0000256" key="1">
    <source>
        <dbReference type="SAM" id="MobiDB-lite"/>
    </source>
</evidence>
<comment type="caution">
    <text evidence="2">The sequence shown here is derived from an EMBL/GenBank/DDBJ whole genome shotgun (WGS) entry which is preliminary data.</text>
</comment>
<feature type="non-terminal residue" evidence="2">
    <location>
        <position position="1"/>
    </location>
</feature>
<evidence type="ECO:0000313" key="2">
    <source>
        <dbReference type="EMBL" id="PLW25899.1"/>
    </source>
</evidence>
<dbReference type="AlphaFoldDB" id="A0A2N5TK79"/>
<accession>A0A2N5TK79</accession>
<evidence type="ECO:0000313" key="3">
    <source>
        <dbReference type="Proteomes" id="UP000235388"/>
    </source>
</evidence>
<name>A0A2N5TK79_9BASI</name>
<keyword evidence="3" id="KW-1185">Reference proteome</keyword>
<organism evidence="2 3">
    <name type="scientific">Puccinia coronata f. sp. avenae</name>
    <dbReference type="NCBI Taxonomy" id="200324"/>
    <lineage>
        <taxon>Eukaryota</taxon>
        <taxon>Fungi</taxon>
        <taxon>Dikarya</taxon>
        <taxon>Basidiomycota</taxon>
        <taxon>Pucciniomycotina</taxon>
        <taxon>Pucciniomycetes</taxon>
        <taxon>Pucciniales</taxon>
        <taxon>Pucciniaceae</taxon>
        <taxon>Puccinia</taxon>
    </lineage>
</organism>
<protein>
    <submittedName>
        <fullName evidence="2">Uncharacterized protein</fullName>
    </submittedName>
</protein>
<sequence>IVPPPPSPADVTSRLSGAAIGGPSGGEHSLNGPFYGVGSSSIWNGDASRIG</sequence>
<feature type="region of interest" description="Disordered" evidence="1">
    <location>
        <begin position="1"/>
        <end position="51"/>
    </location>
</feature>